<evidence type="ECO:0000256" key="1">
    <source>
        <dbReference type="ARBA" id="ARBA00022729"/>
    </source>
</evidence>
<evidence type="ECO:0000313" key="3">
    <source>
        <dbReference type="Proteomes" id="UP000093080"/>
    </source>
</evidence>
<comment type="caution">
    <text evidence="2">The sequence shown here is derived from an EMBL/GenBank/DDBJ whole genome shotgun (WGS) entry which is preliminary data.</text>
</comment>
<gene>
    <name evidence="2" type="ORF">DBT_2197</name>
</gene>
<dbReference type="RefSeq" id="WP_067620179.1">
    <property type="nucleotide sequence ID" value="NZ_MAGO01000012.1"/>
</dbReference>
<dbReference type="OrthoDB" id="9783375at2"/>
<dbReference type="CDD" id="cd08168">
    <property type="entry name" value="Cytochrom_C3"/>
    <property type="match status" value="1"/>
</dbReference>
<dbReference type="SUPFAM" id="SSF48695">
    <property type="entry name" value="Multiheme cytochromes"/>
    <property type="match status" value="1"/>
</dbReference>
<name>A0A1B9F3F7_9BACT</name>
<accession>A0A1B9F3F7</accession>
<dbReference type="Gene3D" id="1.10.1130.10">
    <property type="entry name" value="Flavocytochrome C3, Chain A"/>
    <property type="match status" value="1"/>
</dbReference>
<reference evidence="2 3" key="1">
    <citation type="submission" date="2016-06" db="EMBL/GenBank/DDBJ databases">
        <title>Respiratory ammonification of nitrate coupled to the oxidation of elemental sulfur in deep-sea autotrophic thermophilic bacteria.</title>
        <authorList>
            <person name="Slobodkina G.B."/>
            <person name="Mardanov A.V."/>
            <person name="Ravin N.V."/>
            <person name="Frolova A.A."/>
            <person name="Viryasiv M.B."/>
            <person name="Chernyh N.A."/>
            <person name="Bonch-Osmolovskaya E.A."/>
            <person name="Slobodkin A.I."/>
        </authorList>
    </citation>
    <scope>NUCLEOTIDE SEQUENCE [LARGE SCALE GENOMIC DNA]</scope>
    <source>
        <strain evidence="2 3">S69</strain>
    </source>
</reference>
<protein>
    <submittedName>
        <fullName evidence="2">Cytochrome c family protein</fullName>
    </submittedName>
</protein>
<dbReference type="InterPro" id="IPR051829">
    <property type="entry name" value="Multiheme_Cytochr_ET"/>
</dbReference>
<dbReference type="AlphaFoldDB" id="A0A1B9F3F7"/>
<evidence type="ECO:0000313" key="2">
    <source>
        <dbReference type="EMBL" id="OCC14468.1"/>
    </source>
</evidence>
<sequence length="458" mass="52452">MNSLKFIPIIIFAFFASIAFWGCELSKPKLDFGNSCKTCHVTVIQKDHKFKCVVCHKGNPRSLKKEEAHIGLIKSPSSVEGAKIACAKCHPKEVETASRSLHYTLDNEIGTIWNAFFPKDTPPTVDGLLNEQPLMTLRGLISDMIRRRCVRCHVYSRGDDHPGTRRRLGCGACHMRPSDGPGVHRIYREVSDQNCLSCHHGNFVGWDYVGRFDKDITEAFQVPFRAGKKERLSFGVQWLEMTPDVHWRLGFKCTDCHKKGPCEAHEIDAMPSCMDCHGDISTEIPGHGKDENRRVACSTCHALWAFEDRGRTLVRQDIANYWAWYDLRFQGINDIKMLLENNYDVDFMYWTFPIMRDSFSGNFSQGIWYETFLERRFWPLKIGKDKNGCLRVLRPLLDIEVNYIDEDGSVIIGGLRPDGFSENHGFIPYSPHTIGKAHIFRTLRVIKEMGLGNKKDLQ</sequence>
<dbReference type="Proteomes" id="UP000093080">
    <property type="component" value="Unassembled WGS sequence"/>
</dbReference>
<dbReference type="EMBL" id="MAGO01000012">
    <property type="protein sequence ID" value="OCC14468.1"/>
    <property type="molecule type" value="Genomic_DNA"/>
</dbReference>
<dbReference type="PANTHER" id="PTHR35038">
    <property type="entry name" value="DISSIMILATORY SULFITE REDUCTASE SIRA"/>
    <property type="match status" value="1"/>
</dbReference>
<proteinExistence type="predicted"/>
<dbReference type="InterPro" id="IPR036280">
    <property type="entry name" value="Multihaem_cyt_sf"/>
</dbReference>
<keyword evidence="1" id="KW-0732">Signal</keyword>
<dbReference type="STRING" id="1156395.DBT_2197"/>
<organism evidence="2 3">
    <name type="scientific">Dissulfuribacter thermophilus</name>
    <dbReference type="NCBI Taxonomy" id="1156395"/>
    <lineage>
        <taxon>Bacteria</taxon>
        <taxon>Pseudomonadati</taxon>
        <taxon>Thermodesulfobacteriota</taxon>
        <taxon>Dissulfuribacteria</taxon>
        <taxon>Dissulfuribacterales</taxon>
        <taxon>Dissulfuribacteraceae</taxon>
        <taxon>Dissulfuribacter</taxon>
    </lineage>
</organism>
<keyword evidence="3" id="KW-1185">Reference proteome</keyword>